<evidence type="ECO:0000256" key="17">
    <source>
        <dbReference type="RuleBase" id="RU366077"/>
    </source>
</evidence>
<dbReference type="Pfam" id="PF01457">
    <property type="entry name" value="Peptidase_M8"/>
    <property type="match status" value="1"/>
</dbReference>
<evidence type="ECO:0000256" key="16">
    <source>
        <dbReference type="PIRSR" id="PIRSR601577-2"/>
    </source>
</evidence>
<feature type="active site" evidence="15">
    <location>
        <position position="317"/>
    </location>
</feature>
<dbReference type="PRINTS" id="PR00782">
    <property type="entry name" value="LSHMANOLYSIN"/>
</dbReference>
<evidence type="ECO:0000256" key="14">
    <source>
        <dbReference type="ARBA" id="ARBA00023180"/>
    </source>
</evidence>
<dbReference type="Gene3D" id="3.90.132.10">
    <property type="entry name" value="Leishmanolysin , domain 2"/>
    <property type="match status" value="1"/>
</dbReference>
<dbReference type="EMBL" id="CAEX01000515">
    <property type="protein sequence ID" value="CCD18177.1"/>
    <property type="molecule type" value="Genomic_DNA"/>
</dbReference>
<dbReference type="Proteomes" id="UP000009027">
    <property type="component" value="Unassembled WGS sequence"/>
</dbReference>
<dbReference type="PANTHER" id="PTHR10942:SF0">
    <property type="entry name" value="LEISHMANOLYSIN-LIKE PEPTIDASE"/>
    <property type="match status" value="1"/>
</dbReference>
<evidence type="ECO:0000313" key="19">
    <source>
        <dbReference type="EMBL" id="CCD18177.1"/>
    </source>
</evidence>
<evidence type="ECO:0000256" key="1">
    <source>
        <dbReference type="ARBA" id="ARBA00001249"/>
    </source>
</evidence>
<evidence type="ECO:0000256" key="9">
    <source>
        <dbReference type="ARBA" id="ARBA00022889"/>
    </source>
</evidence>
<keyword evidence="11" id="KW-0472">Membrane</keyword>
<evidence type="ECO:0000313" key="20">
    <source>
        <dbReference type="Proteomes" id="UP000009027"/>
    </source>
</evidence>
<keyword evidence="10 16" id="KW-0482">Metalloprotease</keyword>
<comment type="subcellular location">
    <subcellularLocation>
        <location evidence="2">Membrane</location>
    </subcellularLocation>
</comment>
<feature type="region of interest" description="Disordered" evidence="18">
    <location>
        <begin position="633"/>
        <end position="681"/>
    </location>
</feature>
<name>F9WKZ3_TRYVY</name>
<evidence type="ECO:0000256" key="10">
    <source>
        <dbReference type="ARBA" id="ARBA00023049"/>
    </source>
</evidence>
<evidence type="ECO:0000256" key="18">
    <source>
        <dbReference type="SAM" id="MobiDB-lite"/>
    </source>
</evidence>
<dbReference type="Gene3D" id="2.30.34.10">
    <property type="entry name" value="Leishmanolysin domain 4"/>
    <property type="match status" value="1"/>
</dbReference>
<keyword evidence="9" id="KW-0130">Cell adhesion</keyword>
<comment type="cofactor">
    <cofactor evidence="16 17">
        <name>Zn(2+)</name>
        <dbReference type="ChEBI" id="CHEBI:29105"/>
    </cofactor>
    <text evidence="16 17">Binds 1 zinc ion per subunit.</text>
</comment>
<dbReference type="InterPro" id="IPR001577">
    <property type="entry name" value="Peptidase_M8"/>
</dbReference>
<dbReference type="GO" id="GO:0046872">
    <property type="term" value="F:metal ion binding"/>
    <property type="evidence" value="ECO:0007669"/>
    <property type="project" value="UniProtKB-KW"/>
</dbReference>
<proteinExistence type="inferred from homology"/>
<dbReference type="GO" id="GO:0005737">
    <property type="term" value="C:cytoplasm"/>
    <property type="evidence" value="ECO:0007669"/>
    <property type="project" value="TreeGrafter"/>
</dbReference>
<dbReference type="EC" id="3.4.24.-" evidence="17"/>
<evidence type="ECO:0000256" key="11">
    <source>
        <dbReference type="ARBA" id="ARBA00023136"/>
    </source>
</evidence>
<keyword evidence="14" id="KW-0325">Glycoprotein</keyword>
<keyword evidence="20" id="KW-1185">Reference proteome</keyword>
<comment type="similarity">
    <text evidence="3 17">Belongs to the peptidase M8 family.</text>
</comment>
<evidence type="ECO:0000256" key="4">
    <source>
        <dbReference type="ARBA" id="ARBA00022670"/>
    </source>
</evidence>
<feature type="region of interest" description="Disordered" evidence="18">
    <location>
        <begin position="85"/>
        <end position="115"/>
    </location>
</feature>
<gene>
    <name evidence="19" type="ORF">TvY486_0008140</name>
</gene>
<evidence type="ECO:0000256" key="8">
    <source>
        <dbReference type="ARBA" id="ARBA00022833"/>
    </source>
</evidence>
<organism evidence="19 20">
    <name type="scientific">Trypanosoma vivax (strain Y486)</name>
    <dbReference type="NCBI Taxonomy" id="1055687"/>
    <lineage>
        <taxon>Eukaryota</taxon>
        <taxon>Discoba</taxon>
        <taxon>Euglenozoa</taxon>
        <taxon>Kinetoplastea</taxon>
        <taxon>Metakinetoplastina</taxon>
        <taxon>Trypanosomatida</taxon>
        <taxon>Trypanosomatidae</taxon>
        <taxon>Trypanosoma</taxon>
        <taxon>Duttonella</taxon>
    </lineage>
</organism>
<keyword evidence="4 17" id="KW-0645">Protease</keyword>
<reference evidence="19 20" key="1">
    <citation type="journal article" date="2012" name="Proc. Natl. Acad. Sci. U.S.A.">
        <title>Antigenic diversity is generated by distinct evolutionary mechanisms in African trypanosome species.</title>
        <authorList>
            <person name="Jackson A.P."/>
            <person name="Berry A."/>
            <person name="Aslett M."/>
            <person name="Allison H.C."/>
            <person name="Burton P."/>
            <person name="Vavrova-Anderson J."/>
            <person name="Brown R."/>
            <person name="Browne H."/>
            <person name="Corton N."/>
            <person name="Hauser H."/>
            <person name="Gamble J."/>
            <person name="Gilderthorp R."/>
            <person name="Marcello L."/>
            <person name="McQuillan J."/>
            <person name="Otto T.D."/>
            <person name="Quail M.A."/>
            <person name="Sanders M.J."/>
            <person name="van Tonder A."/>
            <person name="Ginger M.L."/>
            <person name="Field M.C."/>
            <person name="Barry J.D."/>
            <person name="Hertz-Fowler C."/>
            <person name="Berriman M."/>
        </authorList>
    </citation>
    <scope>NUCLEOTIDE SEQUENCE</scope>
    <source>
        <strain evidence="19 20">Y486</strain>
    </source>
</reference>
<evidence type="ECO:0000256" key="12">
    <source>
        <dbReference type="ARBA" id="ARBA00023145"/>
    </source>
</evidence>
<dbReference type="GO" id="GO:0007155">
    <property type="term" value="P:cell adhesion"/>
    <property type="evidence" value="ECO:0007669"/>
    <property type="project" value="UniProtKB-KW"/>
</dbReference>
<dbReference type="AlphaFoldDB" id="F9WKZ3"/>
<keyword evidence="5 16" id="KW-0479">Metal-binding</keyword>
<dbReference type="GO" id="GO:0006508">
    <property type="term" value="P:proteolysis"/>
    <property type="evidence" value="ECO:0007669"/>
    <property type="project" value="UniProtKB-KW"/>
</dbReference>
<dbReference type="GO" id="GO:0016020">
    <property type="term" value="C:membrane"/>
    <property type="evidence" value="ECO:0007669"/>
    <property type="project" value="UniProtKB-SubCell"/>
</dbReference>
<dbReference type="SUPFAM" id="SSF55486">
    <property type="entry name" value="Metalloproteases ('zincins'), catalytic domain"/>
    <property type="match status" value="1"/>
</dbReference>
<evidence type="ECO:0000256" key="13">
    <source>
        <dbReference type="ARBA" id="ARBA00023157"/>
    </source>
</evidence>
<feature type="binding site" evidence="16">
    <location>
        <position position="320"/>
    </location>
    <ligand>
        <name>Zn(2+)</name>
        <dbReference type="ChEBI" id="CHEBI:29105"/>
        <note>catalytic</note>
    </ligand>
</feature>
<keyword evidence="6" id="KW-0732">Signal</keyword>
<evidence type="ECO:0000256" key="6">
    <source>
        <dbReference type="ARBA" id="ARBA00022729"/>
    </source>
</evidence>
<sequence length="706" mass="77142">MLQEAPCLAALLHILCPATERICPLTHCLTSSASHAHKVKNSMTTMHLSFYRLALLYATVVHVLFPTRNCVAKAVRTHQVTLSAFPSTSAPEKPSPHAKLSIPTAAHTPRPNGESVACASDRISLARRSVPAVLVVPHTAANGTGFIGAQEAGGQGDAEEWRPIQIRAFTRDLNDPQRFCTAAGDRRVSFLGDDVVCDASSVLTVRKKRFLLERALPLGIKMHSDRLAVHPVDVNVALPELESTCAAFSVPPEHFVSNPAVADMYVYVGAMQDASGALAWATTCAVLNDGRPFAGVTNISPWHLKETEEVVRTVTHELGHILGFMSNYFRNVDALKKVTTRGGMHRYVVDTEHTRRVTSEHFNCTNVYGIELENIGGDGVVDSHIDRRFVADDLMTQRSIGGRYTVFSLASFESLGFYRVNYSCAEPSLWGLHSGCGFFHNECFVNGTTAYPDVFCSRVPVQGDESCTHDRLGIGYCNLFECTQDIPERYRYFDNPRLGGEILADYCPSVGLSENRSCEHGNSEEMHGSFIGKGSRCVRGSDLRYKEGAVAAACVEMDCTDRILRVRVLGGEWQECPEGKSVQPKSNGGLWSGSIICPRHADVCARTECGALVLEPLPPQENDMEPVSAEIEETHPDVPNESSAGTVEGAESEKSEEVVHDDVIPEDAVPEKSAEDSGTTESTWAPCLRHLYSAVPVLFNVFVVYL</sequence>
<evidence type="ECO:0000256" key="2">
    <source>
        <dbReference type="ARBA" id="ARBA00004370"/>
    </source>
</evidence>
<dbReference type="VEuPathDB" id="TriTrypDB:TvY486_0008140"/>
<dbReference type="GO" id="GO:0004222">
    <property type="term" value="F:metalloendopeptidase activity"/>
    <property type="evidence" value="ECO:0007669"/>
    <property type="project" value="UniProtKB-UniRule"/>
</dbReference>
<dbReference type="PANTHER" id="PTHR10942">
    <property type="entry name" value="LEISHMANOLYSIN-LIKE PEPTIDASE"/>
    <property type="match status" value="1"/>
</dbReference>
<evidence type="ECO:0000256" key="7">
    <source>
        <dbReference type="ARBA" id="ARBA00022801"/>
    </source>
</evidence>
<keyword evidence="8 16" id="KW-0862">Zinc</keyword>
<dbReference type="Gene3D" id="2.10.55.10">
    <property type="entry name" value="Leishmanolysin domain 3"/>
    <property type="match status" value="1"/>
</dbReference>
<dbReference type="Gene3D" id="3.10.170.20">
    <property type="match status" value="1"/>
</dbReference>
<feature type="binding site" evidence="16">
    <location>
        <position position="316"/>
    </location>
    <ligand>
        <name>Zn(2+)</name>
        <dbReference type="ChEBI" id="CHEBI:29105"/>
        <note>catalytic</note>
    </ligand>
</feature>
<comment type="catalytic activity">
    <reaction evidence="1">
        <text>Preference for hydrophobic residues at P1 and P1' and basic residues at P2' and P3'. A model nonapeptide is cleaved at -Ala-Tyr-|-Leu-Lys-Lys-.</text>
        <dbReference type="EC" id="3.4.24.36"/>
    </reaction>
</comment>
<protein>
    <recommendedName>
        <fullName evidence="17">Leishmanolysin-like peptidase</fullName>
        <ecNumber evidence="17">3.4.24.-</ecNumber>
    </recommendedName>
</protein>
<keyword evidence="13" id="KW-1015">Disulfide bond</keyword>
<keyword evidence="7 17" id="KW-0378">Hydrolase</keyword>
<keyword evidence="12" id="KW-0865">Zymogen</keyword>
<accession>F9WKZ3</accession>
<evidence type="ECO:0000256" key="15">
    <source>
        <dbReference type="PIRSR" id="PIRSR601577-1"/>
    </source>
</evidence>
<feature type="compositionally biased region" description="Basic and acidic residues" evidence="18">
    <location>
        <begin position="651"/>
        <end position="675"/>
    </location>
</feature>
<evidence type="ECO:0000256" key="3">
    <source>
        <dbReference type="ARBA" id="ARBA00005860"/>
    </source>
</evidence>
<evidence type="ECO:0000256" key="5">
    <source>
        <dbReference type="ARBA" id="ARBA00022723"/>
    </source>
</evidence>
<feature type="binding site" evidence="16">
    <location>
        <position position="384"/>
    </location>
    <ligand>
        <name>Zn(2+)</name>
        <dbReference type="ChEBI" id="CHEBI:29105"/>
        <note>catalytic</note>
    </ligand>
</feature>